<dbReference type="GO" id="GO:0006310">
    <property type="term" value="P:DNA recombination"/>
    <property type="evidence" value="ECO:0007669"/>
    <property type="project" value="UniProtKB-KW"/>
</dbReference>
<evidence type="ECO:0000313" key="4">
    <source>
        <dbReference type="EMBL" id="MRN38558.1"/>
    </source>
</evidence>
<dbReference type="GO" id="GO:0015074">
    <property type="term" value="P:DNA integration"/>
    <property type="evidence" value="ECO:0007669"/>
    <property type="project" value="UniProtKB-KW"/>
</dbReference>
<dbReference type="PANTHER" id="PTHR30349:SF94">
    <property type="entry name" value="INTEGRASE_RECOMBINASE HI_1414-RELATED"/>
    <property type="match status" value="1"/>
</dbReference>
<accession>A0A7X2GYY1</accession>
<dbReference type="InterPro" id="IPR011010">
    <property type="entry name" value="DNA_brk_join_enz"/>
</dbReference>
<gene>
    <name evidence="4" type="ORF">GJU80_08745</name>
</gene>
<dbReference type="SUPFAM" id="SSF56349">
    <property type="entry name" value="DNA breaking-rejoining enzymes"/>
    <property type="match status" value="1"/>
</dbReference>
<dbReference type="AlphaFoldDB" id="A0A7X2GYY1"/>
<name>A0A7X2GYY1_9NEIS</name>
<dbReference type="InterPro" id="IPR002104">
    <property type="entry name" value="Integrase_catalytic"/>
</dbReference>
<comment type="caution">
    <text evidence="4">The sequence shown here is derived from an EMBL/GenBank/DDBJ whole genome shotgun (WGS) entry which is preliminary data.</text>
</comment>
<protein>
    <submittedName>
        <fullName evidence="4">Tyrosine-type recombinase/integrase</fullName>
    </submittedName>
</protein>
<sequence length="385" mass="44614">MGTITKRQNPSGAIVYRVQIRVKRAGYPDFTESKTFSKKAMATEWMRKREAEIEANPEILHGEKKVTWPTLKEAVNRYLVEAAEMGRSKRMGLLFLSSFPLGDIRLDRLRRSDFAEHVMMRRRGLPSEKVAPVSAATALQELQYIRTVLKHAFYVWDMPVSWQELDFASEGLAKSGLVAKSAKRDRLPTNDELQRLTTYFYSQWSRWQQNNLIPMHLIMWLAIYTARRQDELCRLLLDDFREESSEWLVRDVKHPQGSKGNHKWFDVRPLAKEVIDELKQPAVRSRMLKCQGIANSLVPLNAKSISAAFTRACHVLGIQDLRFHDLRHEAATRLAEDGFTPSQMQMVTLHDSWGSLQRYVNLRKRPKRLEFKEAMAVAEKDLSVD</sequence>
<evidence type="ECO:0000313" key="5">
    <source>
        <dbReference type="Proteomes" id="UP000486297"/>
    </source>
</evidence>
<dbReference type="EMBL" id="WJXO01000001">
    <property type="protein sequence ID" value="MRN38558.1"/>
    <property type="molecule type" value="Genomic_DNA"/>
</dbReference>
<evidence type="ECO:0000259" key="3">
    <source>
        <dbReference type="PROSITE" id="PS51898"/>
    </source>
</evidence>
<keyword evidence="5" id="KW-1185">Reference proteome</keyword>
<dbReference type="Gene3D" id="1.10.443.10">
    <property type="entry name" value="Intergrase catalytic core"/>
    <property type="match status" value="1"/>
</dbReference>
<dbReference type="Pfam" id="PF00589">
    <property type="entry name" value="Phage_integrase"/>
    <property type="match status" value="1"/>
</dbReference>
<dbReference type="RefSeq" id="WP_095502926.1">
    <property type="nucleotide sequence ID" value="NZ_WJXO01000001.1"/>
</dbReference>
<keyword evidence="1" id="KW-0229">DNA integration</keyword>
<evidence type="ECO:0000256" key="1">
    <source>
        <dbReference type="ARBA" id="ARBA00022908"/>
    </source>
</evidence>
<dbReference type="InterPro" id="IPR050090">
    <property type="entry name" value="Tyrosine_recombinase_XerCD"/>
</dbReference>
<dbReference type="PANTHER" id="PTHR30349">
    <property type="entry name" value="PHAGE INTEGRASE-RELATED"/>
    <property type="match status" value="1"/>
</dbReference>
<feature type="domain" description="Tyr recombinase" evidence="3">
    <location>
        <begin position="182"/>
        <end position="374"/>
    </location>
</feature>
<proteinExistence type="predicted"/>
<organism evidence="4 5">
    <name type="scientific">Neisseria brasiliensis</name>
    <dbReference type="NCBI Taxonomy" id="2666100"/>
    <lineage>
        <taxon>Bacteria</taxon>
        <taxon>Pseudomonadati</taxon>
        <taxon>Pseudomonadota</taxon>
        <taxon>Betaproteobacteria</taxon>
        <taxon>Neisseriales</taxon>
        <taxon>Neisseriaceae</taxon>
        <taxon>Neisseria</taxon>
    </lineage>
</organism>
<dbReference type="PROSITE" id="PS51898">
    <property type="entry name" value="TYR_RECOMBINASE"/>
    <property type="match status" value="1"/>
</dbReference>
<dbReference type="InterPro" id="IPR013762">
    <property type="entry name" value="Integrase-like_cat_sf"/>
</dbReference>
<dbReference type="Proteomes" id="UP000486297">
    <property type="component" value="Unassembled WGS sequence"/>
</dbReference>
<evidence type="ECO:0000256" key="2">
    <source>
        <dbReference type="ARBA" id="ARBA00023172"/>
    </source>
</evidence>
<keyword evidence="2" id="KW-0233">DNA recombination</keyword>
<dbReference type="GO" id="GO:0003677">
    <property type="term" value="F:DNA binding"/>
    <property type="evidence" value="ECO:0007669"/>
    <property type="project" value="InterPro"/>
</dbReference>
<reference evidence="4" key="1">
    <citation type="journal article" name="Emerg. Infect. Dis.">
        <title>Two cases of a newly characterized neisseria species.</title>
        <authorList>
            <person name="Mustapha M."/>
            <person name="Lemos A.P.S."/>
            <person name="Harrison L.H."/>
            <person name="Vantyne D."/>
            <person name="Sacchi C.T."/>
        </authorList>
    </citation>
    <scope>NUCLEOTIDE SEQUENCE</scope>
    <source>
        <strain evidence="4">N.95.16</strain>
    </source>
</reference>